<gene>
    <name evidence="8" type="primary">rpsC</name>
    <name evidence="11" type="ORF">COT12_01335</name>
</gene>
<evidence type="ECO:0000256" key="8">
    <source>
        <dbReference type="HAMAP-Rule" id="MF_01309"/>
    </source>
</evidence>
<dbReference type="PANTHER" id="PTHR11760:SF19">
    <property type="entry name" value="SMALL RIBOSOMAL SUBUNIT PROTEIN US3C"/>
    <property type="match status" value="1"/>
</dbReference>
<comment type="caution">
    <text evidence="11">The sequence shown here is derived from an EMBL/GenBank/DDBJ whole genome shotgun (WGS) entry which is preliminary data.</text>
</comment>
<evidence type="ECO:0000259" key="10">
    <source>
        <dbReference type="PROSITE" id="PS50823"/>
    </source>
</evidence>
<dbReference type="InterPro" id="IPR018280">
    <property type="entry name" value="Ribosomal_uS3_CS"/>
</dbReference>
<evidence type="ECO:0000256" key="9">
    <source>
        <dbReference type="RuleBase" id="RU003624"/>
    </source>
</evidence>
<dbReference type="Proteomes" id="UP000229896">
    <property type="component" value="Unassembled WGS sequence"/>
</dbReference>
<dbReference type="GO" id="GO:0006412">
    <property type="term" value="P:translation"/>
    <property type="evidence" value="ECO:0007669"/>
    <property type="project" value="UniProtKB-UniRule"/>
</dbReference>
<evidence type="ECO:0000256" key="3">
    <source>
        <dbReference type="ARBA" id="ARBA00022884"/>
    </source>
</evidence>
<evidence type="ECO:0000313" key="11">
    <source>
        <dbReference type="EMBL" id="PIU24381.1"/>
    </source>
</evidence>
<comment type="similarity">
    <text evidence="1 8 9">Belongs to the universal ribosomal protein uS3 family.</text>
</comment>
<sequence>MGQKVNPTSWRMKINETWKSRWFGGAKYTDMLHEDLAIRKHLNSEYKSAAISRIDISRDANKVAVTIKTARPGVIIGRGGSGAEKIKAGVEKLIHGNKVKINIEEVRNSDGNASVVAQNIAAQIEKRMPYRRAMKQAIEKAEQSGVKGIKVQVSGRLNGAEIARSEKSIIGLVPLSTLKSQIDYAYIPAHTTYGIIGIKVWIYKGDSESVDFTQPESNK</sequence>
<dbReference type="Pfam" id="PF07650">
    <property type="entry name" value="KH_2"/>
    <property type="match status" value="1"/>
</dbReference>
<keyword evidence="2 8" id="KW-0699">rRNA-binding</keyword>
<dbReference type="SUPFAM" id="SSF54814">
    <property type="entry name" value="Prokaryotic type KH domain (KH-domain type II)"/>
    <property type="match status" value="1"/>
</dbReference>
<dbReference type="GO" id="GO:0019843">
    <property type="term" value="F:rRNA binding"/>
    <property type="evidence" value="ECO:0007669"/>
    <property type="project" value="UniProtKB-UniRule"/>
</dbReference>
<dbReference type="PROSITE" id="PS50823">
    <property type="entry name" value="KH_TYPE_2"/>
    <property type="match status" value="1"/>
</dbReference>
<feature type="domain" description="KH type-2" evidence="10">
    <location>
        <begin position="38"/>
        <end position="107"/>
    </location>
</feature>
<evidence type="ECO:0000313" key="12">
    <source>
        <dbReference type="Proteomes" id="UP000229896"/>
    </source>
</evidence>
<evidence type="ECO:0000256" key="6">
    <source>
        <dbReference type="ARBA" id="ARBA00024998"/>
    </source>
</evidence>
<dbReference type="GO" id="GO:0022627">
    <property type="term" value="C:cytosolic small ribosomal subunit"/>
    <property type="evidence" value="ECO:0007669"/>
    <property type="project" value="TreeGrafter"/>
</dbReference>
<dbReference type="AlphaFoldDB" id="A0A2M6YCG5"/>
<dbReference type="SUPFAM" id="SSF54821">
    <property type="entry name" value="Ribosomal protein S3 C-terminal domain"/>
    <property type="match status" value="1"/>
</dbReference>
<dbReference type="PROSITE" id="PS00548">
    <property type="entry name" value="RIBOSOMAL_S3"/>
    <property type="match status" value="1"/>
</dbReference>
<keyword evidence="4 8" id="KW-0689">Ribosomal protein</keyword>
<dbReference type="InterPro" id="IPR004044">
    <property type="entry name" value="KH_dom_type_2"/>
</dbReference>
<evidence type="ECO:0000256" key="4">
    <source>
        <dbReference type="ARBA" id="ARBA00022980"/>
    </source>
</evidence>
<reference evidence="12" key="1">
    <citation type="submission" date="2017-09" db="EMBL/GenBank/DDBJ databases">
        <title>Depth-based differentiation of microbial function through sediment-hosted aquifers and enrichment of novel symbionts in the deep terrestrial subsurface.</title>
        <authorList>
            <person name="Probst A.J."/>
            <person name="Ladd B."/>
            <person name="Jarett J.K."/>
            <person name="Geller-Mcgrath D.E."/>
            <person name="Sieber C.M.K."/>
            <person name="Emerson J.B."/>
            <person name="Anantharaman K."/>
            <person name="Thomas B.C."/>
            <person name="Malmstrom R."/>
            <person name="Stieglmeier M."/>
            <person name="Klingl A."/>
            <person name="Woyke T."/>
            <person name="Ryan C.M."/>
            <person name="Banfield J.F."/>
        </authorList>
    </citation>
    <scope>NUCLEOTIDE SEQUENCE [LARGE SCALE GENOMIC DNA]</scope>
</reference>
<evidence type="ECO:0000256" key="2">
    <source>
        <dbReference type="ARBA" id="ARBA00022730"/>
    </source>
</evidence>
<dbReference type="InterPro" id="IPR036419">
    <property type="entry name" value="Ribosomal_S3_C_sf"/>
</dbReference>
<accession>A0A2M6YCG5</accession>
<dbReference type="InterPro" id="IPR005704">
    <property type="entry name" value="Ribosomal_uS3_bac-typ"/>
</dbReference>
<dbReference type="GO" id="GO:0003735">
    <property type="term" value="F:structural constituent of ribosome"/>
    <property type="evidence" value="ECO:0007669"/>
    <property type="project" value="InterPro"/>
</dbReference>
<dbReference type="Gene3D" id="3.30.300.20">
    <property type="match status" value="1"/>
</dbReference>
<dbReference type="InterPro" id="IPR057258">
    <property type="entry name" value="Ribosomal_uS3"/>
</dbReference>
<name>A0A2M6YCG5_9BACT</name>
<comment type="function">
    <text evidence="6 8">Binds the lower part of the 30S subunit head. Binds mRNA in the 70S ribosome, positioning it for translation.</text>
</comment>
<protein>
    <recommendedName>
        <fullName evidence="7 8">Small ribosomal subunit protein uS3</fullName>
    </recommendedName>
</protein>
<dbReference type="NCBIfam" id="TIGR01009">
    <property type="entry name" value="rpsC_bact"/>
    <property type="match status" value="1"/>
</dbReference>
<dbReference type="Pfam" id="PF00189">
    <property type="entry name" value="Ribosomal_S3_C"/>
    <property type="match status" value="1"/>
</dbReference>
<keyword evidence="3 8" id="KW-0694">RNA-binding</keyword>
<dbReference type="Gene3D" id="3.30.1140.32">
    <property type="entry name" value="Ribosomal protein S3, C-terminal domain"/>
    <property type="match status" value="1"/>
</dbReference>
<dbReference type="GO" id="GO:0003729">
    <property type="term" value="F:mRNA binding"/>
    <property type="evidence" value="ECO:0007669"/>
    <property type="project" value="UniProtKB-UniRule"/>
</dbReference>
<evidence type="ECO:0000256" key="1">
    <source>
        <dbReference type="ARBA" id="ARBA00010761"/>
    </source>
</evidence>
<evidence type="ECO:0000256" key="7">
    <source>
        <dbReference type="ARBA" id="ARBA00035257"/>
    </source>
</evidence>
<comment type="subunit">
    <text evidence="8">Part of the 30S ribosomal subunit. Forms a tight complex with proteins S10 and S14.</text>
</comment>
<dbReference type="InterPro" id="IPR015946">
    <property type="entry name" value="KH_dom-like_a/b"/>
</dbReference>
<keyword evidence="5 8" id="KW-0687">Ribonucleoprotein</keyword>
<organism evidence="11 12">
    <name type="scientific">Candidatus Berkelbacteria bacterium CG08_land_8_20_14_0_20_39_8</name>
    <dbReference type="NCBI Taxonomy" id="1974511"/>
    <lineage>
        <taxon>Bacteria</taxon>
        <taxon>Candidatus Berkelbacteria</taxon>
    </lineage>
</organism>
<dbReference type="PANTHER" id="PTHR11760">
    <property type="entry name" value="30S/40S RIBOSOMAL PROTEIN S3"/>
    <property type="match status" value="1"/>
</dbReference>
<dbReference type="HAMAP" id="MF_01309_B">
    <property type="entry name" value="Ribosomal_uS3_B"/>
    <property type="match status" value="1"/>
</dbReference>
<dbReference type="CDD" id="cd02412">
    <property type="entry name" value="KH-II_30S_S3"/>
    <property type="match status" value="1"/>
</dbReference>
<dbReference type="InterPro" id="IPR009019">
    <property type="entry name" value="KH_sf_prok-type"/>
</dbReference>
<dbReference type="FunFam" id="3.30.300.20:FF:000001">
    <property type="entry name" value="30S ribosomal protein S3"/>
    <property type="match status" value="1"/>
</dbReference>
<proteinExistence type="inferred from homology"/>
<dbReference type="InterPro" id="IPR001351">
    <property type="entry name" value="Ribosomal_uS3_C"/>
</dbReference>
<dbReference type="EMBL" id="PEXI01000045">
    <property type="protein sequence ID" value="PIU24381.1"/>
    <property type="molecule type" value="Genomic_DNA"/>
</dbReference>
<evidence type="ECO:0000256" key="5">
    <source>
        <dbReference type="ARBA" id="ARBA00023274"/>
    </source>
</evidence>